<evidence type="ECO:0000259" key="1">
    <source>
        <dbReference type="PROSITE" id="PS51704"/>
    </source>
</evidence>
<dbReference type="PANTHER" id="PTHR46211">
    <property type="entry name" value="GLYCEROPHOSPHORYL DIESTER PHOSPHODIESTERASE"/>
    <property type="match status" value="1"/>
</dbReference>
<organism evidence="2 3">
    <name type="scientific">Ketogulonicigenium robustum</name>
    <dbReference type="NCBI Taxonomy" id="92947"/>
    <lineage>
        <taxon>Bacteria</taxon>
        <taxon>Pseudomonadati</taxon>
        <taxon>Pseudomonadota</taxon>
        <taxon>Alphaproteobacteria</taxon>
        <taxon>Rhodobacterales</taxon>
        <taxon>Roseobacteraceae</taxon>
        <taxon>Ketogulonicigenium</taxon>
    </lineage>
</organism>
<proteinExistence type="predicted"/>
<dbReference type="GO" id="GO:0008889">
    <property type="term" value="F:glycerophosphodiester phosphodiesterase activity"/>
    <property type="evidence" value="ECO:0007669"/>
    <property type="project" value="UniProtKB-EC"/>
</dbReference>
<dbReference type="Proteomes" id="UP000242447">
    <property type="component" value="Chromosome"/>
</dbReference>
<dbReference type="OrthoDB" id="9795622at2"/>
<dbReference type="Gene3D" id="3.20.20.190">
    <property type="entry name" value="Phosphatidylinositol (PI) phosphodiesterase"/>
    <property type="match status" value="1"/>
</dbReference>
<dbReference type="AlphaFoldDB" id="A0A1W6P2A5"/>
<keyword evidence="2" id="KW-0378">Hydrolase</keyword>
<dbReference type="KEGG" id="kro:BVG79_02276"/>
<keyword evidence="3" id="KW-1185">Reference proteome</keyword>
<name>A0A1W6P2A5_9RHOB</name>
<evidence type="ECO:0000313" key="2">
    <source>
        <dbReference type="EMBL" id="ARO15616.1"/>
    </source>
</evidence>
<feature type="domain" description="GP-PDE" evidence="1">
    <location>
        <begin position="2"/>
        <end position="253"/>
    </location>
</feature>
<dbReference type="SUPFAM" id="SSF51695">
    <property type="entry name" value="PLC-like phosphodiesterases"/>
    <property type="match status" value="1"/>
</dbReference>
<sequence>MTKIMGHRGARDLWAENALEGFREVLQISVDGRGVSGVECDVHLTDAGEVVVIHDATLERTTTGTGPVTAVTPEARAAIALRGPDGTVTQNHLPLLDEALDVVLAHPSAIFFIEIKSDAAHHPYPGLAAKVVAILRARAVPAQRVCLLTFDLTVLSELHEIAPEYPRMLCIYKGNAETYGGLDALLTKIDTWVDYAAFHADYLAPRFDAVAARRAPDRITVWTPNTPTDLAAWIDRGVAYVHTDRPDIALGLPGAQ</sequence>
<dbReference type="STRING" id="92947.BVG79_02276"/>
<dbReference type="GO" id="GO:0006629">
    <property type="term" value="P:lipid metabolic process"/>
    <property type="evidence" value="ECO:0007669"/>
    <property type="project" value="InterPro"/>
</dbReference>
<dbReference type="Pfam" id="PF03009">
    <property type="entry name" value="GDPD"/>
    <property type="match status" value="1"/>
</dbReference>
<evidence type="ECO:0000313" key="3">
    <source>
        <dbReference type="Proteomes" id="UP000242447"/>
    </source>
</evidence>
<accession>A0A1W6P2A5</accession>
<dbReference type="InterPro" id="IPR030395">
    <property type="entry name" value="GP_PDE_dom"/>
</dbReference>
<dbReference type="RefSeq" id="WP_085786988.1">
    <property type="nucleotide sequence ID" value="NZ_CP019937.1"/>
</dbReference>
<dbReference type="PROSITE" id="PS51704">
    <property type="entry name" value="GP_PDE"/>
    <property type="match status" value="1"/>
</dbReference>
<dbReference type="PANTHER" id="PTHR46211:SF14">
    <property type="entry name" value="GLYCEROPHOSPHODIESTER PHOSPHODIESTERASE"/>
    <property type="match status" value="1"/>
</dbReference>
<dbReference type="EC" id="3.1.4.46" evidence="2"/>
<dbReference type="EMBL" id="CP019937">
    <property type="protein sequence ID" value="ARO15616.1"/>
    <property type="molecule type" value="Genomic_DNA"/>
</dbReference>
<reference evidence="2 3" key="1">
    <citation type="submission" date="2017-02" db="EMBL/GenBank/DDBJ databases">
        <title>Ketogulonicigenium robustum SPU B003 Genome sequencing and assembly.</title>
        <authorList>
            <person name="Li Y."/>
            <person name="Liu L."/>
            <person name="Wang C."/>
            <person name="Zhang M."/>
            <person name="Zhang T."/>
            <person name="Zhang Y."/>
        </authorList>
    </citation>
    <scope>NUCLEOTIDE SEQUENCE [LARGE SCALE GENOMIC DNA]</scope>
    <source>
        <strain evidence="2 3">SPU_B003</strain>
    </source>
</reference>
<protein>
    <submittedName>
        <fullName evidence="2">Glycerophosphoryl diester phosphodiesterase</fullName>
        <ecNumber evidence="2">3.1.4.46</ecNumber>
    </submittedName>
</protein>
<dbReference type="InterPro" id="IPR017946">
    <property type="entry name" value="PLC-like_Pdiesterase_TIM-brl"/>
</dbReference>
<gene>
    <name evidence="2" type="primary">glpQ</name>
    <name evidence="2" type="ORF">BVG79_02276</name>
</gene>